<evidence type="ECO:0000313" key="2">
    <source>
        <dbReference type="EMBL" id="GMR63127.1"/>
    </source>
</evidence>
<dbReference type="GO" id="GO:0004558">
    <property type="term" value="F:alpha-1,4-glucosidase activity"/>
    <property type="evidence" value="ECO:0007669"/>
    <property type="project" value="TreeGrafter"/>
</dbReference>
<keyword evidence="3" id="KW-1185">Reference proteome</keyword>
<dbReference type="EMBL" id="BTRK01000007">
    <property type="protein sequence ID" value="GMR63127.1"/>
    <property type="molecule type" value="Genomic_DNA"/>
</dbReference>
<sequence>MRIERTVRTEDASTMSGLMIMTLVSLLNVTCLENRWDTRQRMSRKESGSWTRTRVPRIPSAEETEETSLKFSAKDIGDSVINIRIEDKKNKFDVSTLLDLPRATQPSYSPNQLRVVVNDAADPFSFRVERKNGNIIFDTSPGGLVFADKFIQLAVKLPSTNMFGWGENVHPNLKACCLSSLSLHGSLNRSFRK</sequence>
<feature type="transmembrane region" description="Helical" evidence="1">
    <location>
        <begin position="12"/>
        <end position="32"/>
    </location>
</feature>
<comment type="caution">
    <text evidence="2">The sequence shown here is derived from an EMBL/GenBank/DDBJ whole genome shotgun (WGS) entry which is preliminary data.</text>
</comment>
<organism evidence="2 3">
    <name type="scientific">Pristionchus mayeri</name>
    <dbReference type="NCBI Taxonomy" id="1317129"/>
    <lineage>
        <taxon>Eukaryota</taxon>
        <taxon>Metazoa</taxon>
        <taxon>Ecdysozoa</taxon>
        <taxon>Nematoda</taxon>
        <taxon>Chromadorea</taxon>
        <taxon>Rhabditida</taxon>
        <taxon>Rhabditina</taxon>
        <taxon>Diplogasteromorpha</taxon>
        <taxon>Diplogasteroidea</taxon>
        <taxon>Neodiplogasteridae</taxon>
        <taxon>Pristionchus</taxon>
    </lineage>
</organism>
<dbReference type="AlphaFoldDB" id="A0AAN5DIQ2"/>
<dbReference type="Proteomes" id="UP001328107">
    <property type="component" value="Unassembled WGS sequence"/>
</dbReference>
<evidence type="ECO:0000256" key="1">
    <source>
        <dbReference type="SAM" id="Phobius"/>
    </source>
</evidence>
<dbReference type="InterPro" id="IPR011013">
    <property type="entry name" value="Gal_mutarotase_sf_dom"/>
</dbReference>
<accession>A0AAN5DIQ2</accession>
<dbReference type="Gene3D" id="2.60.40.1760">
    <property type="entry name" value="glycosyl hydrolase (family 31)"/>
    <property type="match status" value="1"/>
</dbReference>
<evidence type="ECO:0000313" key="3">
    <source>
        <dbReference type="Proteomes" id="UP001328107"/>
    </source>
</evidence>
<reference evidence="3" key="1">
    <citation type="submission" date="2022-10" db="EMBL/GenBank/DDBJ databases">
        <title>Genome assembly of Pristionchus species.</title>
        <authorList>
            <person name="Yoshida K."/>
            <person name="Sommer R.J."/>
        </authorList>
    </citation>
    <scope>NUCLEOTIDE SEQUENCE [LARGE SCALE GENOMIC DNA]</scope>
    <source>
        <strain evidence="3">RS5460</strain>
    </source>
</reference>
<dbReference type="PANTHER" id="PTHR22762:SF133">
    <property type="entry name" value="P-TYPE DOMAIN-CONTAINING PROTEIN"/>
    <property type="match status" value="1"/>
</dbReference>
<protein>
    <submittedName>
        <fullName evidence="2">Uncharacterized protein</fullName>
    </submittedName>
</protein>
<dbReference type="GO" id="GO:0005975">
    <property type="term" value="P:carbohydrate metabolic process"/>
    <property type="evidence" value="ECO:0007669"/>
    <property type="project" value="InterPro"/>
</dbReference>
<dbReference type="GO" id="GO:0030246">
    <property type="term" value="F:carbohydrate binding"/>
    <property type="evidence" value="ECO:0007669"/>
    <property type="project" value="InterPro"/>
</dbReference>
<proteinExistence type="predicted"/>
<dbReference type="PANTHER" id="PTHR22762">
    <property type="entry name" value="ALPHA-GLUCOSIDASE"/>
    <property type="match status" value="1"/>
</dbReference>
<feature type="non-terminal residue" evidence="2">
    <location>
        <position position="193"/>
    </location>
</feature>
<gene>
    <name evidence="2" type="ORF">PMAYCL1PPCAC_33322</name>
</gene>
<keyword evidence="1" id="KW-0812">Transmembrane</keyword>
<dbReference type="SUPFAM" id="SSF74650">
    <property type="entry name" value="Galactose mutarotase-like"/>
    <property type="match status" value="1"/>
</dbReference>
<keyword evidence="1" id="KW-0472">Membrane</keyword>
<name>A0AAN5DIQ2_9BILA</name>
<keyword evidence="1" id="KW-1133">Transmembrane helix</keyword>